<evidence type="ECO:0000313" key="2">
    <source>
        <dbReference type="Proteomes" id="UP000708148"/>
    </source>
</evidence>
<dbReference type="AlphaFoldDB" id="A0A8S1J620"/>
<gene>
    <name evidence="1" type="ORF">OSTQU699_LOCUS7008</name>
</gene>
<proteinExistence type="predicted"/>
<name>A0A8S1J620_9CHLO</name>
<reference evidence="1" key="1">
    <citation type="submission" date="2020-12" db="EMBL/GenBank/DDBJ databases">
        <authorList>
            <person name="Iha C."/>
        </authorList>
    </citation>
    <scope>NUCLEOTIDE SEQUENCE</scope>
</reference>
<comment type="caution">
    <text evidence="1">The sequence shown here is derived from an EMBL/GenBank/DDBJ whole genome shotgun (WGS) entry which is preliminary data.</text>
</comment>
<organism evidence="1 2">
    <name type="scientific">Ostreobium quekettii</name>
    <dbReference type="NCBI Taxonomy" id="121088"/>
    <lineage>
        <taxon>Eukaryota</taxon>
        <taxon>Viridiplantae</taxon>
        <taxon>Chlorophyta</taxon>
        <taxon>core chlorophytes</taxon>
        <taxon>Ulvophyceae</taxon>
        <taxon>TCBD clade</taxon>
        <taxon>Bryopsidales</taxon>
        <taxon>Ostreobineae</taxon>
        <taxon>Ostreobiaceae</taxon>
        <taxon>Ostreobium</taxon>
    </lineage>
</organism>
<evidence type="ECO:0000313" key="1">
    <source>
        <dbReference type="EMBL" id="CAD7701649.1"/>
    </source>
</evidence>
<sequence length="53" mass="5819">DMKARAWSQLAAVHLEARSDAEDGGEKSLQAESVCALIRRLGSLDKTLADFMR</sequence>
<accession>A0A8S1J620</accession>
<feature type="non-terminal residue" evidence="1">
    <location>
        <position position="1"/>
    </location>
</feature>
<dbReference type="Proteomes" id="UP000708148">
    <property type="component" value="Unassembled WGS sequence"/>
</dbReference>
<protein>
    <submittedName>
        <fullName evidence="1">Uncharacterized protein</fullName>
    </submittedName>
</protein>
<dbReference type="EMBL" id="CAJHUC010001596">
    <property type="protein sequence ID" value="CAD7701649.1"/>
    <property type="molecule type" value="Genomic_DNA"/>
</dbReference>
<keyword evidence="2" id="KW-1185">Reference proteome</keyword>
<feature type="non-terminal residue" evidence="1">
    <location>
        <position position="53"/>
    </location>
</feature>